<proteinExistence type="predicted"/>
<dbReference type="SUPFAM" id="SSF49313">
    <property type="entry name" value="Cadherin-like"/>
    <property type="match status" value="1"/>
</dbReference>
<name>A0A8J3VI69_9ACTN</name>
<dbReference type="InterPro" id="IPR013783">
    <property type="entry name" value="Ig-like_fold"/>
</dbReference>
<dbReference type="GO" id="GO:0016020">
    <property type="term" value="C:membrane"/>
    <property type="evidence" value="ECO:0007669"/>
    <property type="project" value="InterPro"/>
</dbReference>
<evidence type="ECO:0000313" key="2">
    <source>
        <dbReference type="Proteomes" id="UP000612899"/>
    </source>
</evidence>
<dbReference type="AlphaFoldDB" id="A0A8J3VI69"/>
<gene>
    <name evidence="1" type="ORF">Rhe02_47830</name>
</gene>
<dbReference type="GO" id="GO:0005509">
    <property type="term" value="F:calcium ion binding"/>
    <property type="evidence" value="ECO:0007669"/>
    <property type="project" value="InterPro"/>
</dbReference>
<dbReference type="EMBL" id="BONY01000029">
    <property type="protein sequence ID" value="GIH06716.1"/>
    <property type="molecule type" value="Genomic_DNA"/>
</dbReference>
<sequence>MAGALVGMSSPAQAAATPIVSQSTAMNFRLATTEQVLAMAAEGNGKLVTLGSKAAEGKGVSGGVTIQVTCYLDMTLPHGGGSADADILVDGWFTCDDYIHLGVLTVELYRGADRVANTTATYPYVYGIFATAGVTTCTEGWYVGIVGATVARYDLTPPSDTLSIVSYPVYIGCGPPPPPPTGPLVVNNPGNRQSIEGSPASVQMTATGGTKPYTWSATGLPTGLSINSSTGLISGTTSRIGGFAITVTATDAAGRTASTQFTWAVKRDGCAHC</sequence>
<dbReference type="Gene3D" id="2.60.40.10">
    <property type="entry name" value="Immunoglobulins"/>
    <property type="match status" value="1"/>
</dbReference>
<comment type="caution">
    <text evidence="1">The sequence shown here is derived from an EMBL/GenBank/DDBJ whole genome shotgun (WGS) entry which is preliminary data.</text>
</comment>
<dbReference type="GO" id="GO:0005975">
    <property type="term" value="P:carbohydrate metabolic process"/>
    <property type="evidence" value="ECO:0007669"/>
    <property type="project" value="UniProtKB-ARBA"/>
</dbReference>
<accession>A0A8J3VI69</accession>
<protein>
    <submittedName>
        <fullName evidence="1">Uncharacterized protein</fullName>
    </submittedName>
</protein>
<dbReference type="Pfam" id="PF05345">
    <property type="entry name" value="He_PIG"/>
    <property type="match status" value="1"/>
</dbReference>
<organism evidence="1 2">
    <name type="scientific">Rhizocola hellebori</name>
    <dbReference type="NCBI Taxonomy" id="1392758"/>
    <lineage>
        <taxon>Bacteria</taxon>
        <taxon>Bacillati</taxon>
        <taxon>Actinomycetota</taxon>
        <taxon>Actinomycetes</taxon>
        <taxon>Micromonosporales</taxon>
        <taxon>Micromonosporaceae</taxon>
        <taxon>Rhizocola</taxon>
    </lineage>
</organism>
<keyword evidence="2" id="KW-1185">Reference proteome</keyword>
<dbReference type="Proteomes" id="UP000612899">
    <property type="component" value="Unassembled WGS sequence"/>
</dbReference>
<dbReference type="InterPro" id="IPR015919">
    <property type="entry name" value="Cadherin-like_sf"/>
</dbReference>
<reference evidence="1" key="1">
    <citation type="submission" date="2021-01" db="EMBL/GenBank/DDBJ databases">
        <title>Whole genome shotgun sequence of Rhizocola hellebori NBRC 109834.</title>
        <authorList>
            <person name="Komaki H."/>
            <person name="Tamura T."/>
        </authorList>
    </citation>
    <scope>NUCLEOTIDE SEQUENCE</scope>
    <source>
        <strain evidence="1">NBRC 109834</strain>
    </source>
</reference>
<evidence type="ECO:0000313" key="1">
    <source>
        <dbReference type="EMBL" id="GIH06716.1"/>
    </source>
</evidence>